<dbReference type="Proteomes" id="UP000693970">
    <property type="component" value="Unassembled WGS sequence"/>
</dbReference>
<evidence type="ECO:0000256" key="1">
    <source>
        <dbReference type="SAM" id="MobiDB-lite"/>
    </source>
</evidence>
<name>A0A9K3LVZ2_9STRA</name>
<proteinExistence type="predicted"/>
<feature type="compositionally biased region" description="Basic and acidic residues" evidence="1">
    <location>
        <begin position="55"/>
        <end position="65"/>
    </location>
</feature>
<evidence type="ECO:0000313" key="2">
    <source>
        <dbReference type="EMBL" id="KAG7369544.1"/>
    </source>
</evidence>
<feature type="region of interest" description="Disordered" evidence="1">
    <location>
        <begin position="55"/>
        <end position="75"/>
    </location>
</feature>
<dbReference type="EMBL" id="JAGRRH010000005">
    <property type="protein sequence ID" value="KAG7369544.1"/>
    <property type="molecule type" value="Genomic_DNA"/>
</dbReference>
<organism evidence="2 3">
    <name type="scientific">Nitzschia inconspicua</name>
    <dbReference type="NCBI Taxonomy" id="303405"/>
    <lineage>
        <taxon>Eukaryota</taxon>
        <taxon>Sar</taxon>
        <taxon>Stramenopiles</taxon>
        <taxon>Ochrophyta</taxon>
        <taxon>Bacillariophyta</taxon>
        <taxon>Bacillariophyceae</taxon>
        <taxon>Bacillariophycidae</taxon>
        <taxon>Bacillariales</taxon>
        <taxon>Bacillariaceae</taxon>
        <taxon>Nitzschia</taxon>
    </lineage>
</organism>
<protein>
    <submittedName>
        <fullName evidence="2">Uncharacterized protein</fullName>
    </submittedName>
</protein>
<evidence type="ECO:0000313" key="3">
    <source>
        <dbReference type="Proteomes" id="UP000693970"/>
    </source>
</evidence>
<sequence>MAPNGRILKLCRDAKAPRTRQEKEELKSIGCILGHFSKLPVERPPKAAVVVTAEKQKRMNNKESNNKATTRTSGRLLLRSTVVMQSRSCLEPTGKQLKTSPCCKMAF</sequence>
<dbReference type="AlphaFoldDB" id="A0A9K3LVZ2"/>
<keyword evidence="3" id="KW-1185">Reference proteome</keyword>
<gene>
    <name evidence="2" type="ORF">IV203_027290</name>
</gene>
<accession>A0A9K3LVZ2</accession>
<reference evidence="2" key="2">
    <citation type="submission" date="2021-04" db="EMBL/GenBank/DDBJ databases">
        <authorList>
            <person name="Podell S."/>
        </authorList>
    </citation>
    <scope>NUCLEOTIDE SEQUENCE</scope>
    <source>
        <strain evidence="2">Hildebrandi</strain>
    </source>
</reference>
<reference evidence="2" key="1">
    <citation type="journal article" date="2021" name="Sci. Rep.">
        <title>Diploid genomic architecture of Nitzschia inconspicua, an elite biomass production diatom.</title>
        <authorList>
            <person name="Oliver A."/>
            <person name="Podell S."/>
            <person name="Pinowska A."/>
            <person name="Traller J.C."/>
            <person name="Smith S.R."/>
            <person name="McClure R."/>
            <person name="Beliaev A."/>
            <person name="Bohutskyi P."/>
            <person name="Hill E.A."/>
            <person name="Rabines A."/>
            <person name="Zheng H."/>
            <person name="Allen L.Z."/>
            <person name="Kuo A."/>
            <person name="Grigoriev I.V."/>
            <person name="Allen A.E."/>
            <person name="Hazlebeck D."/>
            <person name="Allen E.E."/>
        </authorList>
    </citation>
    <scope>NUCLEOTIDE SEQUENCE</scope>
    <source>
        <strain evidence="2">Hildebrandi</strain>
    </source>
</reference>
<comment type="caution">
    <text evidence="2">The sequence shown here is derived from an EMBL/GenBank/DDBJ whole genome shotgun (WGS) entry which is preliminary data.</text>
</comment>